<accession>A0A6C0D8T6</accession>
<dbReference type="SUPFAM" id="SSF50199">
    <property type="entry name" value="Staphylococcal nuclease"/>
    <property type="match status" value="1"/>
</dbReference>
<feature type="domain" description="TNase-like" evidence="1">
    <location>
        <begin position="52"/>
        <end position="180"/>
    </location>
</feature>
<dbReference type="Gene3D" id="2.40.50.90">
    <property type="match status" value="1"/>
</dbReference>
<sequence>MRRLINSLIRSINCFNINNTNDNINNPSNKKETISDEQIIYDWKNTIPFVPPITSGYVIKVYDGDTITIASKLPYPNSPVYRFPVRLIAIDTPEIHGKNEDEKEAAKVAQQALEKLILNQTVMLKNVTTEKYGRILANIYLGEIDISEWMLKNKYAVKYDGGSKKIPNSWIKYQLTGKYE</sequence>
<organism evidence="2">
    <name type="scientific">viral metagenome</name>
    <dbReference type="NCBI Taxonomy" id="1070528"/>
    <lineage>
        <taxon>unclassified sequences</taxon>
        <taxon>metagenomes</taxon>
        <taxon>organismal metagenomes</taxon>
    </lineage>
</organism>
<dbReference type="AlphaFoldDB" id="A0A6C0D8T6"/>
<dbReference type="SMART" id="SM00318">
    <property type="entry name" value="SNc"/>
    <property type="match status" value="1"/>
</dbReference>
<evidence type="ECO:0000259" key="1">
    <source>
        <dbReference type="PROSITE" id="PS50830"/>
    </source>
</evidence>
<protein>
    <recommendedName>
        <fullName evidence="1">TNase-like domain-containing protein</fullName>
    </recommendedName>
</protein>
<dbReference type="Pfam" id="PF00565">
    <property type="entry name" value="SNase"/>
    <property type="match status" value="1"/>
</dbReference>
<dbReference type="InterPro" id="IPR035437">
    <property type="entry name" value="SNase_OB-fold_sf"/>
</dbReference>
<dbReference type="PROSITE" id="PS50830">
    <property type="entry name" value="TNASE_3"/>
    <property type="match status" value="1"/>
</dbReference>
<evidence type="ECO:0000313" key="2">
    <source>
        <dbReference type="EMBL" id="QHT12927.1"/>
    </source>
</evidence>
<proteinExistence type="predicted"/>
<dbReference type="EMBL" id="MN739553">
    <property type="protein sequence ID" value="QHT12927.1"/>
    <property type="molecule type" value="Genomic_DNA"/>
</dbReference>
<dbReference type="InterPro" id="IPR016071">
    <property type="entry name" value="Staphylococal_nuclease_OB-fold"/>
</dbReference>
<name>A0A6C0D8T6_9ZZZZ</name>
<reference evidence="2" key="1">
    <citation type="journal article" date="2020" name="Nature">
        <title>Giant virus diversity and host interactions through global metagenomics.</title>
        <authorList>
            <person name="Schulz F."/>
            <person name="Roux S."/>
            <person name="Paez-Espino D."/>
            <person name="Jungbluth S."/>
            <person name="Walsh D.A."/>
            <person name="Denef V.J."/>
            <person name="McMahon K.D."/>
            <person name="Konstantinidis K.T."/>
            <person name="Eloe-Fadrosh E.A."/>
            <person name="Kyrpides N.C."/>
            <person name="Woyke T."/>
        </authorList>
    </citation>
    <scope>NUCLEOTIDE SEQUENCE</scope>
    <source>
        <strain evidence="2">GVMAG-M-3300023174-130</strain>
    </source>
</reference>